<dbReference type="OrthoDB" id="6033116at2759"/>
<proteinExistence type="predicted"/>
<evidence type="ECO:0000256" key="1">
    <source>
        <dbReference type="SAM" id="MobiDB-lite"/>
    </source>
</evidence>
<protein>
    <submittedName>
        <fullName evidence="2">Uncharacterized protein</fullName>
    </submittedName>
</protein>
<dbReference type="RefSeq" id="XP_066930998.1">
    <property type="nucleotide sequence ID" value="XM_067074897.1"/>
</dbReference>
<dbReference type="EnsemblMetazoa" id="CLYHEMT018588.2">
    <property type="protein sequence ID" value="CLYHEMP018588.2"/>
    <property type="gene ID" value="CLYHEMG018588"/>
</dbReference>
<sequence length="263" mass="29528">MTKNNEMQLCVACNKLVSIGETSCKCGHVLREALTLKEEQTSRKRRAVYRPNSVSSEWISMKEKSELKMALKKSKLENGHQNITHIGHGNTTTNNASVTPLQNNTTNNKSNPLNDANNNSCTVAVTSAPTIPRPVGRPRKNGSTFNNRKKSTKQTSANAVFNSTAPISNSSQITKNNENALTNNTKENTDKQNKLRGLLEMIENSYQNIYFNKCKSYKKAKLADLEFEFDFSAFDSHNPYYPSALEDINTKINKTNSFWKSLH</sequence>
<name>A0A7M5X676_9CNID</name>
<dbReference type="RefSeq" id="XP_066930999.1">
    <property type="nucleotide sequence ID" value="XM_067074898.1"/>
</dbReference>
<dbReference type="GeneID" id="136818570"/>
<dbReference type="RefSeq" id="XP_066930997.1">
    <property type="nucleotide sequence ID" value="XM_067074896.1"/>
</dbReference>
<dbReference type="EnsemblMetazoa" id="CLYHEMT018588.3">
    <property type="protein sequence ID" value="CLYHEMP018588.3"/>
    <property type="gene ID" value="CLYHEMG018588"/>
</dbReference>
<evidence type="ECO:0000313" key="2">
    <source>
        <dbReference type="EnsemblMetazoa" id="CLYHEMP018588.2"/>
    </source>
</evidence>
<dbReference type="AlphaFoldDB" id="A0A7M5X676"/>
<reference evidence="2" key="1">
    <citation type="submission" date="2021-01" db="UniProtKB">
        <authorList>
            <consortium name="EnsemblMetazoa"/>
        </authorList>
    </citation>
    <scope>IDENTIFICATION</scope>
</reference>
<evidence type="ECO:0000313" key="3">
    <source>
        <dbReference type="Proteomes" id="UP000594262"/>
    </source>
</evidence>
<feature type="region of interest" description="Disordered" evidence="1">
    <location>
        <begin position="126"/>
        <end position="157"/>
    </location>
</feature>
<keyword evidence="3" id="KW-1185">Reference proteome</keyword>
<dbReference type="Proteomes" id="UP000594262">
    <property type="component" value="Unplaced"/>
</dbReference>
<organism evidence="2 3">
    <name type="scientific">Clytia hemisphaerica</name>
    <dbReference type="NCBI Taxonomy" id="252671"/>
    <lineage>
        <taxon>Eukaryota</taxon>
        <taxon>Metazoa</taxon>
        <taxon>Cnidaria</taxon>
        <taxon>Hydrozoa</taxon>
        <taxon>Hydroidolina</taxon>
        <taxon>Leptothecata</taxon>
        <taxon>Obeliida</taxon>
        <taxon>Clytiidae</taxon>
        <taxon>Clytia</taxon>
    </lineage>
</organism>
<accession>A0A7M5X676</accession>